<sequence>MVAYAKAPSRAPFLRLLPGARPCHLLVTQTPVKTSYFTDRSGVEQHALQSLLAFEQQETIGRMAVFPDIHYCSERSIPVGVAFATTDVFYPLVTGKDMGCGVAYLRIPRRDVLRPFEKGKHYRALEREVHAMTDEGLGGGNHFLSLEASEEYLYVLVHTGSRNLGIYMYQQNRALLQQHNPGQDWLPRELATPAYVNEYERVLAYAASRRQAFVSKTYDFLLRNQYVAAGTPVYADSCHNLLEFHPHQVIHRKGSTQLAAEREVVIPLSMSRGSLIVKPNRWDPSLEHALWSCSHGAGRVLSRTDTLKHWHSLKRAEKDAYRQRFPELLNRQGDFESSILQEFDFAYKDATALLATQPFLICCDQTQPLVTVKFTGV</sequence>
<evidence type="ECO:0000256" key="2">
    <source>
        <dbReference type="ARBA" id="ARBA00012726"/>
    </source>
</evidence>
<evidence type="ECO:0000256" key="8">
    <source>
        <dbReference type="ARBA" id="ARBA00023211"/>
    </source>
</evidence>
<keyword evidence="5" id="KW-0547">Nucleotide-binding</keyword>
<keyword evidence="11" id="KW-1185">Reference proteome</keyword>
<keyword evidence="4" id="KW-0479">Metal-binding</keyword>
<dbReference type="PANTHER" id="PTHR43749">
    <property type="entry name" value="RNA-SPLICING LIGASE RTCB"/>
    <property type="match status" value="1"/>
</dbReference>
<dbReference type="Pfam" id="PF01139">
    <property type="entry name" value="RtcB"/>
    <property type="match status" value="1"/>
</dbReference>
<accession>A0ABP8IY63</accession>
<dbReference type="EMBL" id="BAABHA010000003">
    <property type="protein sequence ID" value="GAA4379881.1"/>
    <property type="molecule type" value="Genomic_DNA"/>
</dbReference>
<evidence type="ECO:0000256" key="1">
    <source>
        <dbReference type="ARBA" id="ARBA00001936"/>
    </source>
</evidence>
<proteinExistence type="predicted"/>
<evidence type="ECO:0000256" key="5">
    <source>
        <dbReference type="ARBA" id="ARBA00022741"/>
    </source>
</evidence>
<organism evidence="10 11">
    <name type="scientific">Hymenobacter koreensis</name>
    <dbReference type="NCBI Taxonomy" id="1084523"/>
    <lineage>
        <taxon>Bacteria</taxon>
        <taxon>Pseudomonadati</taxon>
        <taxon>Bacteroidota</taxon>
        <taxon>Cytophagia</taxon>
        <taxon>Cytophagales</taxon>
        <taxon>Hymenobacteraceae</taxon>
        <taxon>Hymenobacter</taxon>
    </lineage>
</organism>
<evidence type="ECO:0000256" key="3">
    <source>
        <dbReference type="ARBA" id="ARBA00022598"/>
    </source>
</evidence>
<evidence type="ECO:0000313" key="10">
    <source>
        <dbReference type="EMBL" id="GAA4379881.1"/>
    </source>
</evidence>
<evidence type="ECO:0000256" key="7">
    <source>
        <dbReference type="ARBA" id="ARBA00023134"/>
    </source>
</evidence>
<evidence type="ECO:0000256" key="6">
    <source>
        <dbReference type="ARBA" id="ARBA00022800"/>
    </source>
</evidence>
<dbReference type="Gene3D" id="3.90.1860.10">
    <property type="entry name" value="tRNA-splicing ligase RtcB"/>
    <property type="match status" value="1"/>
</dbReference>
<dbReference type="InterPro" id="IPR001233">
    <property type="entry name" value="RtcB"/>
</dbReference>
<gene>
    <name evidence="10" type="ORF">GCM10023186_17740</name>
</gene>
<dbReference type="GO" id="GO:0016874">
    <property type="term" value="F:ligase activity"/>
    <property type="evidence" value="ECO:0007669"/>
    <property type="project" value="UniProtKB-KW"/>
</dbReference>
<comment type="catalytic activity">
    <reaction evidence="9">
        <text>a 3'-end 3'-phospho-ribonucleotide-RNA + a 5'-end dephospho-ribonucleoside-RNA + GTP = a ribonucleotidyl-ribonucleotide-RNA + GMP + diphosphate</text>
        <dbReference type="Rhea" id="RHEA:68076"/>
        <dbReference type="Rhea" id="RHEA-COMP:10463"/>
        <dbReference type="Rhea" id="RHEA-COMP:13936"/>
        <dbReference type="Rhea" id="RHEA-COMP:17355"/>
        <dbReference type="ChEBI" id="CHEBI:33019"/>
        <dbReference type="ChEBI" id="CHEBI:37565"/>
        <dbReference type="ChEBI" id="CHEBI:58115"/>
        <dbReference type="ChEBI" id="CHEBI:83062"/>
        <dbReference type="ChEBI" id="CHEBI:138284"/>
        <dbReference type="ChEBI" id="CHEBI:173118"/>
        <dbReference type="EC" id="6.5.1.8"/>
    </reaction>
</comment>
<dbReference type="InterPro" id="IPR052915">
    <property type="entry name" value="RtcB-like"/>
</dbReference>
<evidence type="ECO:0000256" key="4">
    <source>
        <dbReference type="ARBA" id="ARBA00022723"/>
    </source>
</evidence>
<evidence type="ECO:0000256" key="9">
    <source>
        <dbReference type="ARBA" id="ARBA00047746"/>
    </source>
</evidence>
<evidence type="ECO:0000313" key="11">
    <source>
        <dbReference type="Proteomes" id="UP001500454"/>
    </source>
</evidence>
<keyword evidence="7" id="KW-0342">GTP-binding</keyword>
<protein>
    <recommendedName>
        <fullName evidence="2">3'-phosphate/5'-hydroxy nucleic acid ligase</fullName>
        <ecNumber evidence="2">6.5.1.8</ecNumber>
    </recommendedName>
</protein>
<keyword evidence="8" id="KW-0464">Manganese</keyword>
<dbReference type="PANTHER" id="PTHR43749:SF2">
    <property type="entry name" value="RNA-SPLICING LIGASE RTCB"/>
    <property type="match status" value="1"/>
</dbReference>
<dbReference type="Proteomes" id="UP001500454">
    <property type="component" value="Unassembled WGS sequence"/>
</dbReference>
<reference evidence="11" key="1">
    <citation type="journal article" date="2019" name="Int. J. Syst. Evol. Microbiol.">
        <title>The Global Catalogue of Microorganisms (GCM) 10K type strain sequencing project: providing services to taxonomists for standard genome sequencing and annotation.</title>
        <authorList>
            <consortium name="The Broad Institute Genomics Platform"/>
            <consortium name="The Broad Institute Genome Sequencing Center for Infectious Disease"/>
            <person name="Wu L."/>
            <person name="Ma J."/>
        </authorList>
    </citation>
    <scope>NUCLEOTIDE SEQUENCE [LARGE SCALE GENOMIC DNA]</scope>
    <source>
        <strain evidence="11">JCM 17924</strain>
    </source>
</reference>
<keyword evidence="6" id="KW-0692">RNA repair</keyword>
<dbReference type="InterPro" id="IPR036025">
    <property type="entry name" value="RtcB-like_sf"/>
</dbReference>
<comment type="caution">
    <text evidence="10">The sequence shown here is derived from an EMBL/GenBank/DDBJ whole genome shotgun (WGS) entry which is preliminary data.</text>
</comment>
<keyword evidence="3 10" id="KW-0436">Ligase</keyword>
<comment type="cofactor">
    <cofactor evidence="1">
        <name>Mn(2+)</name>
        <dbReference type="ChEBI" id="CHEBI:29035"/>
    </cofactor>
</comment>
<dbReference type="SUPFAM" id="SSF103365">
    <property type="entry name" value="Hypothetical protein PH1602"/>
    <property type="match status" value="1"/>
</dbReference>
<dbReference type="EC" id="6.5.1.8" evidence="2"/>
<name>A0ABP8IY63_9BACT</name>